<dbReference type="GeneID" id="28842264"/>
<sequence>MTLLFSAAQKIVTEQVNKGVTIDDVGTLVVPIDALPPKYSIRQLNDGLIQLPVSSQAEKTAKAAILERCLQSRERLSLGGDESVATRELIAWLIETIRPDGACFLDASFDEANSPEIEKAREEWRFTSIFALNSMKLLISYGYISEASTMPEVLLSLLAFTHLDDTWNSKPAYEVSKDALDHQSQEVHTGTFIVDYVLKGFIRPLFAKSTPQTITSQGRKAPIENLGNRIIEVASSPDAISKPWKCRDIHAVTVFKWVVTTADEGLISNNWHLFVPPLMTLLDDPMTSVRASGLTILSEFLKKTSPRMLVQTGLSDLLEEALMPTLSFLPTLTPVAESQLLLKKAYSALLELGDIRYASKDNKPERNRFYDRLMREGVFYGIHHSGDITIILELLLAEMSEIINRLHIYSVKHAKDILPLLSAVLVDPFAPSNPALLLRGIKTVQTTILNCWPILSEEHHRVQIVKALSICWINLTEEIMNSASENVKHELGQLKQELQISAALLFKSTVGAAGQETALTDVVKVYPDLSNLFKLE</sequence>
<dbReference type="OrthoDB" id="6417021at2759"/>
<dbReference type="STRING" id="342668.A0A1B8GBI4"/>
<evidence type="ECO:0000313" key="2">
    <source>
        <dbReference type="EMBL" id="OBT93194.1"/>
    </source>
</evidence>
<dbReference type="GO" id="GO:0005634">
    <property type="term" value="C:nucleus"/>
    <property type="evidence" value="ECO:0007669"/>
    <property type="project" value="TreeGrafter"/>
</dbReference>
<dbReference type="Pfam" id="PF10521">
    <property type="entry name" value="Tti2"/>
    <property type="match status" value="1"/>
</dbReference>
<keyword evidence="3" id="KW-1185">Reference proteome</keyword>
<organism evidence="2 3">
    <name type="scientific">Pseudogymnoascus verrucosus</name>
    <dbReference type="NCBI Taxonomy" id="342668"/>
    <lineage>
        <taxon>Eukaryota</taxon>
        <taxon>Fungi</taxon>
        <taxon>Dikarya</taxon>
        <taxon>Ascomycota</taxon>
        <taxon>Pezizomycotina</taxon>
        <taxon>Leotiomycetes</taxon>
        <taxon>Thelebolales</taxon>
        <taxon>Thelebolaceae</taxon>
        <taxon>Pseudogymnoascus</taxon>
    </lineage>
</organism>
<dbReference type="PANTHER" id="PTHR32226:SF2">
    <property type="entry name" value="TELO2-INTERACTING PROTEIN 2"/>
    <property type="match status" value="1"/>
</dbReference>
<dbReference type="AlphaFoldDB" id="A0A1B8GBI4"/>
<name>A0A1B8GBI4_9PEZI</name>
<protein>
    <submittedName>
        <fullName evidence="2">Uncharacterized protein</fullName>
    </submittedName>
</protein>
<reference evidence="2 3" key="1">
    <citation type="submission" date="2016-03" db="EMBL/GenBank/DDBJ databases">
        <title>Comparative genomics of Pseudogymnoascus destructans, the fungus causing white-nose syndrome of bats.</title>
        <authorList>
            <person name="Palmer J.M."/>
            <person name="Drees K.P."/>
            <person name="Foster J.T."/>
            <person name="Lindner D.L."/>
        </authorList>
    </citation>
    <scope>NUCLEOTIDE SEQUENCE [LARGE SCALE GENOMIC DNA]</scope>
    <source>
        <strain evidence="2 3">UAMH 10579</strain>
    </source>
</reference>
<accession>A0A1B8GBI4</accession>
<dbReference type="RefSeq" id="XP_018126927.1">
    <property type="nucleotide sequence ID" value="XM_018278297.1"/>
</dbReference>
<dbReference type="InterPro" id="IPR016024">
    <property type="entry name" value="ARM-type_fold"/>
</dbReference>
<dbReference type="SUPFAM" id="SSF48371">
    <property type="entry name" value="ARM repeat"/>
    <property type="match status" value="1"/>
</dbReference>
<comment type="similarity">
    <text evidence="1">Belongs to the TTI2 family.</text>
</comment>
<reference evidence="3" key="2">
    <citation type="journal article" date="2018" name="Nat. Commun.">
        <title>Extreme sensitivity to ultraviolet light in the fungal pathogen causing white-nose syndrome of bats.</title>
        <authorList>
            <person name="Palmer J.M."/>
            <person name="Drees K.P."/>
            <person name="Foster J.T."/>
            <person name="Lindner D.L."/>
        </authorList>
    </citation>
    <scope>NUCLEOTIDE SEQUENCE [LARGE SCALE GENOMIC DNA]</scope>
    <source>
        <strain evidence="3">UAMH 10579</strain>
    </source>
</reference>
<dbReference type="InterPro" id="IPR018870">
    <property type="entry name" value="Tti2"/>
</dbReference>
<dbReference type="GO" id="GO:0005829">
    <property type="term" value="C:cytosol"/>
    <property type="evidence" value="ECO:0007669"/>
    <property type="project" value="TreeGrafter"/>
</dbReference>
<dbReference type="PANTHER" id="PTHR32226">
    <property type="entry name" value="TELO2-INTERACTING PROTEIN 2"/>
    <property type="match status" value="1"/>
</dbReference>
<gene>
    <name evidence="2" type="ORF">VE01_08878</name>
</gene>
<dbReference type="Proteomes" id="UP000091956">
    <property type="component" value="Unassembled WGS sequence"/>
</dbReference>
<dbReference type="EMBL" id="KV460256">
    <property type="protein sequence ID" value="OBT93194.1"/>
    <property type="molecule type" value="Genomic_DNA"/>
</dbReference>
<proteinExistence type="inferred from homology"/>
<dbReference type="GO" id="GO:0110078">
    <property type="term" value="C:TTT Hsp90 cochaperone complex"/>
    <property type="evidence" value="ECO:0007669"/>
    <property type="project" value="InterPro"/>
</dbReference>
<evidence type="ECO:0000313" key="3">
    <source>
        <dbReference type="Proteomes" id="UP000091956"/>
    </source>
</evidence>
<evidence type="ECO:0000256" key="1">
    <source>
        <dbReference type="ARBA" id="ARBA00034736"/>
    </source>
</evidence>